<dbReference type="PANTHER" id="PTHR21494:SF0">
    <property type="entry name" value="ACTIVATING SIGNAL COINTEGRATOR 1 COMPLEX SUBUNIT 2"/>
    <property type="match status" value="1"/>
</dbReference>
<dbReference type="KEGG" id="vde:111244309"/>
<dbReference type="PROSITE" id="PS51140">
    <property type="entry name" value="CUE"/>
    <property type="match status" value="1"/>
</dbReference>
<dbReference type="EnsemblMetazoa" id="XM_022791266">
    <property type="protein sequence ID" value="XP_022647001"/>
    <property type="gene ID" value="LOC111244309"/>
</dbReference>
<evidence type="ECO:0000313" key="3">
    <source>
        <dbReference type="EnsemblMetazoa" id="XP_022647001"/>
    </source>
</evidence>
<dbReference type="InterPro" id="IPR003892">
    <property type="entry name" value="CUE"/>
</dbReference>
<dbReference type="RefSeq" id="XP_022647001.1">
    <property type="nucleotide sequence ID" value="XM_022791266.1"/>
</dbReference>
<evidence type="ECO:0000313" key="4">
    <source>
        <dbReference type="Proteomes" id="UP000594260"/>
    </source>
</evidence>
<dbReference type="InParanoid" id="A0A7M7M405"/>
<dbReference type="GeneID" id="111244309"/>
<accession>A0A7M7M405</accession>
<feature type="compositionally biased region" description="Basic and acidic residues" evidence="1">
    <location>
        <begin position="619"/>
        <end position="632"/>
    </location>
</feature>
<dbReference type="GO" id="GO:0043130">
    <property type="term" value="F:ubiquitin binding"/>
    <property type="evidence" value="ECO:0007669"/>
    <property type="project" value="InterPro"/>
</dbReference>
<dbReference type="FunCoup" id="A0A7M7M405">
    <property type="interactions" value="271"/>
</dbReference>
<dbReference type="PANTHER" id="PTHR21494">
    <property type="entry name" value="ACTIVATING SIGNAL COINTEGRATOR 1 COMPLEX SUBUNIT 2 ASC-1 COMPLEX SUBUNIT P100"/>
    <property type="match status" value="1"/>
</dbReference>
<feature type="compositionally biased region" description="Acidic residues" evidence="1">
    <location>
        <begin position="633"/>
        <end position="644"/>
    </location>
</feature>
<name>A0A7M7M405_VARDE</name>
<dbReference type="GO" id="GO:0006355">
    <property type="term" value="P:regulation of DNA-templated transcription"/>
    <property type="evidence" value="ECO:0007669"/>
    <property type="project" value="TreeGrafter"/>
</dbReference>
<evidence type="ECO:0000256" key="1">
    <source>
        <dbReference type="SAM" id="MobiDB-lite"/>
    </source>
</evidence>
<dbReference type="OMA" id="LSQHEFW"/>
<proteinExistence type="predicted"/>
<feature type="region of interest" description="Disordered" evidence="1">
    <location>
        <begin position="619"/>
        <end position="646"/>
    </location>
</feature>
<sequence>MCSAEMPGNGTRNQDVEGPPTDTILIKVPAHDGVLTPLLNRYNLKSDTLFWLYTPPVLIFSPEHILAITGGDTSCVALYESSIMRWCTCAQYLINDFHFVLGMEYHKFWSTVLFDDNFSIALESVLRQSPRWFDANYLVTPLMQSLQNELHEVVIKIIMRMSIWRESKTEHLTPATFADYLYDSVYDIARVVDICVLYGYTEKSSVNPLIKKMLTNVFKRQPKLTLEVDIFVGAMQKILSDLRGICENEDPDVSRGELLLHMGGTSLNSTPFEFLDDKEIFDMCQRTLEPSATVLHFMRHTPDEILDSLEDVVIAIPQFFDVVYTSIDRELERRKGTLPTGLADQAMEMFRAGQSCALDVFRHFVKVKCIDPTATNSLPNTEAALKAVEKYYTLLMQAVEQASFIISYNSMYPLQEDIDTFRKSSLTAGLVDESQFKYLLNALHMAVTEIGLEQDVFGESVMLEGAVGGSMMSEVKKILAVIPDLRHEFVEKCLEFYDWNVNEVISALIDNNVHPELEKYRHAPAKSVEESPKAEDGAEVHIGKKNQLACLFTEDFLAKRNVQNIIMQYSDVDVEVNTKMYDDEYDDTYDSVDVGIPEKDFRESDRPFEVPRILRKGDERRKAEWEIGKNQEENDDSDDNEDDDATRKRQIAFCENPEDVRARREQRYQANLARRGKAPPPKRDVVGVAKGQGQSREVLRNRQLKEKHKGGNRAVQSERKRREF</sequence>
<dbReference type="SUPFAM" id="SSF46934">
    <property type="entry name" value="UBA-like"/>
    <property type="match status" value="1"/>
</dbReference>
<dbReference type="AlphaFoldDB" id="A0A7M7M405"/>
<dbReference type="Proteomes" id="UP000594260">
    <property type="component" value="Unplaced"/>
</dbReference>
<organism evidence="3 4">
    <name type="scientific">Varroa destructor</name>
    <name type="common">Honeybee mite</name>
    <dbReference type="NCBI Taxonomy" id="109461"/>
    <lineage>
        <taxon>Eukaryota</taxon>
        <taxon>Metazoa</taxon>
        <taxon>Ecdysozoa</taxon>
        <taxon>Arthropoda</taxon>
        <taxon>Chelicerata</taxon>
        <taxon>Arachnida</taxon>
        <taxon>Acari</taxon>
        <taxon>Parasitiformes</taxon>
        <taxon>Mesostigmata</taxon>
        <taxon>Gamasina</taxon>
        <taxon>Dermanyssoidea</taxon>
        <taxon>Varroidae</taxon>
        <taxon>Varroa</taxon>
    </lineage>
</organism>
<dbReference type="InterPro" id="IPR052586">
    <property type="entry name" value="ASCC2"/>
</dbReference>
<dbReference type="InterPro" id="IPR009060">
    <property type="entry name" value="UBA-like_sf"/>
</dbReference>
<protein>
    <recommendedName>
        <fullName evidence="2">CUE domain-containing protein</fullName>
    </recommendedName>
</protein>
<evidence type="ECO:0000259" key="2">
    <source>
        <dbReference type="PROSITE" id="PS51140"/>
    </source>
</evidence>
<feature type="region of interest" description="Disordered" evidence="1">
    <location>
        <begin position="668"/>
        <end position="724"/>
    </location>
</feature>
<dbReference type="OrthoDB" id="5577209at2759"/>
<dbReference type="Gene3D" id="1.10.8.10">
    <property type="entry name" value="DNA helicase RuvA subunit, C-terminal domain"/>
    <property type="match status" value="1"/>
</dbReference>
<reference evidence="3" key="1">
    <citation type="submission" date="2021-01" db="UniProtKB">
        <authorList>
            <consortium name="EnsemblMetazoa"/>
        </authorList>
    </citation>
    <scope>IDENTIFICATION</scope>
</reference>
<feature type="domain" description="CUE" evidence="2">
    <location>
        <begin position="470"/>
        <end position="513"/>
    </location>
</feature>
<keyword evidence="4" id="KW-1185">Reference proteome</keyword>